<feature type="region of interest" description="Disordered" evidence="1">
    <location>
        <begin position="1"/>
        <end position="42"/>
    </location>
</feature>
<reference evidence="2" key="1">
    <citation type="submission" date="2023-03" db="UniProtKB">
        <authorList>
            <consortium name="EnsemblPlants"/>
        </authorList>
    </citation>
    <scope>IDENTIFICATION</scope>
</reference>
<feature type="compositionally biased region" description="Basic and acidic residues" evidence="1">
    <location>
        <begin position="8"/>
        <end position="26"/>
    </location>
</feature>
<sequence length="61" mass="6958">MSFSFARISKERTSEEKLRSEKESPHRSVGSRSRSDSGPYPEFVVPFISFRVRESAYGGLD</sequence>
<feature type="compositionally biased region" description="Low complexity" evidence="1">
    <location>
        <begin position="27"/>
        <end position="38"/>
    </location>
</feature>
<dbReference type="EnsemblPlants" id="MELO3C020344.2.1">
    <property type="protein sequence ID" value="MELO3C020344.2.1"/>
    <property type="gene ID" value="MELO3C020344.2"/>
</dbReference>
<name>A0A9I9DMG8_CUCME</name>
<dbReference type="Gramene" id="MELO3C020344.2.1">
    <property type="protein sequence ID" value="MELO3C020344.2.1"/>
    <property type="gene ID" value="MELO3C020344.2"/>
</dbReference>
<dbReference type="AlphaFoldDB" id="A0A9I9DMG8"/>
<evidence type="ECO:0000256" key="1">
    <source>
        <dbReference type="SAM" id="MobiDB-lite"/>
    </source>
</evidence>
<evidence type="ECO:0000313" key="2">
    <source>
        <dbReference type="EnsemblPlants" id="MELO3C020344.2.1"/>
    </source>
</evidence>
<organism evidence="2">
    <name type="scientific">Cucumis melo</name>
    <name type="common">Muskmelon</name>
    <dbReference type="NCBI Taxonomy" id="3656"/>
    <lineage>
        <taxon>Eukaryota</taxon>
        <taxon>Viridiplantae</taxon>
        <taxon>Streptophyta</taxon>
        <taxon>Embryophyta</taxon>
        <taxon>Tracheophyta</taxon>
        <taxon>Spermatophyta</taxon>
        <taxon>Magnoliopsida</taxon>
        <taxon>eudicotyledons</taxon>
        <taxon>Gunneridae</taxon>
        <taxon>Pentapetalae</taxon>
        <taxon>rosids</taxon>
        <taxon>fabids</taxon>
        <taxon>Cucurbitales</taxon>
        <taxon>Cucurbitaceae</taxon>
        <taxon>Benincaseae</taxon>
        <taxon>Cucumis</taxon>
    </lineage>
</organism>
<protein>
    <submittedName>
        <fullName evidence="2">Uncharacterized protein</fullName>
    </submittedName>
</protein>
<accession>A0A9I9DMG8</accession>
<proteinExistence type="predicted"/>